<proteinExistence type="predicted"/>
<reference evidence="1" key="1">
    <citation type="journal article" date="2020" name="Stud. Mycol.">
        <title>101 Dothideomycetes genomes: a test case for predicting lifestyles and emergence of pathogens.</title>
        <authorList>
            <person name="Haridas S."/>
            <person name="Albert R."/>
            <person name="Binder M."/>
            <person name="Bloem J."/>
            <person name="Labutti K."/>
            <person name="Salamov A."/>
            <person name="Andreopoulos B."/>
            <person name="Baker S."/>
            <person name="Barry K."/>
            <person name="Bills G."/>
            <person name="Bluhm B."/>
            <person name="Cannon C."/>
            <person name="Castanera R."/>
            <person name="Culley D."/>
            <person name="Daum C."/>
            <person name="Ezra D."/>
            <person name="Gonzalez J."/>
            <person name="Henrissat B."/>
            <person name="Kuo A."/>
            <person name="Liang C."/>
            <person name="Lipzen A."/>
            <person name="Lutzoni F."/>
            <person name="Magnuson J."/>
            <person name="Mondo S."/>
            <person name="Nolan M."/>
            <person name="Ohm R."/>
            <person name="Pangilinan J."/>
            <person name="Park H.-J."/>
            <person name="Ramirez L."/>
            <person name="Alfaro M."/>
            <person name="Sun H."/>
            <person name="Tritt A."/>
            <person name="Yoshinaga Y."/>
            <person name="Zwiers L.-H."/>
            <person name="Turgeon B."/>
            <person name="Goodwin S."/>
            <person name="Spatafora J."/>
            <person name="Crous P."/>
            <person name="Grigoriev I."/>
        </authorList>
    </citation>
    <scope>NUCLEOTIDE SEQUENCE</scope>
    <source>
        <strain evidence="1">CBS 525.71</strain>
    </source>
</reference>
<gene>
    <name evidence="1" type="ORF">BU25DRAFT_45013</name>
</gene>
<dbReference type="Proteomes" id="UP000799754">
    <property type="component" value="Unassembled WGS sequence"/>
</dbReference>
<comment type="caution">
    <text evidence="1">The sequence shown here is derived from an EMBL/GenBank/DDBJ whole genome shotgun (WGS) entry which is preliminary data.</text>
</comment>
<keyword evidence="2" id="KW-1185">Reference proteome</keyword>
<sequence length="205" mass="23847">MGMVQRVQEASSFLSLPAELRNQIYEYVFQGWVIAIRPSLRRQDSLEADFWPVTTDPYQTTGRQAVRRADKPSNFFALLYTCRQTYAEARLLPYSMNTALCGEMPFPRAWLDDLHEQLAQIRSLQLCSHTPANITLSRTWLEVLPWFSHLKKIEVYWQLRVPPWGSEEEHLSTATRDEAEMRQKIIKATSAACDIIFHRAVVWEG</sequence>
<name>A0ACB6S1L4_9PLEO</name>
<evidence type="ECO:0000313" key="2">
    <source>
        <dbReference type="Proteomes" id="UP000799754"/>
    </source>
</evidence>
<evidence type="ECO:0000313" key="1">
    <source>
        <dbReference type="EMBL" id="KAF2627838.1"/>
    </source>
</evidence>
<organism evidence="1 2">
    <name type="scientific">Macroventuria anomochaeta</name>
    <dbReference type="NCBI Taxonomy" id="301207"/>
    <lineage>
        <taxon>Eukaryota</taxon>
        <taxon>Fungi</taxon>
        <taxon>Dikarya</taxon>
        <taxon>Ascomycota</taxon>
        <taxon>Pezizomycotina</taxon>
        <taxon>Dothideomycetes</taxon>
        <taxon>Pleosporomycetidae</taxon>
        <taxon>Pleosporales</taxon>
        <taxon>Pleosporineae</taxon>
        <taxon>Didymellaceae</taxon>
        <taxon>Macroventuria</taxon>
    </lineage>
</organism>
<accession>A0ACB6S1L4</accession>
<dbReference type="EMBL" id="MU006715">
    <property type="protein sequence ID" value="KAF2627838.1"/>
    <property type="molecule type" value="Genomic_DNA"/>
</dbReference>
<protein>
    <submittedName>
        <fullName evidence="1">Uncharacterized protein</fullName>
    </submittedName>
</protein>